<dbReference type="InterPro" id="IPR007627">
    <property type="entry name" value="RNA_pol_sigma70_r2"/>
</dbReference>
<comment type="similarity">
    <text evidence="1">Belongs to the sigma-70 factor family. ECF subfamily.</text>
</comment>
<protein>
    <submittedName>
        <fullName evidence="8">ECF RNA polymerase sigma factor SigL</fullName>
    </submittedName>
</protein>
<keyword evidence="2" id="KW-0805">Transcription regulation</keyword>
<evidence type="ECO:0000256" key="1">
    <source>
        <dbReference type="ARBA" id="ARBA00010641"/>
    </source>
</evidence>
<feature type="domain" description="RNA polymerase sigma-70 region 2" evidence="6">
    <location>
        <begin position="9"/>
        <end position="76"/>
    </location>
</feature>
<dbReference type="SUPFAM" id="SSF88659">
    <property type="entry name" value="Sigma3 and sigma4 domains of RNA polymerase sigma factors"/>
    <property type="match status" value="1"/>
</dbReference>
<dbReference type="Pfam" id="PF04545">
    <property type="entry name" value="Sigma70_r4"/>
    <property type="match status" value="1"/>
</dbReference>
<dbReference type="Gene3D" id="1.10.1740.10">
    <property type="match status" value="1"/>
</dbReference>
<dbReference type="AlphaFoldDB" id="A0A5C5YV69"/>
<organism evidence="8 9">
    <name type="scientific">Novipirellula herctigrandis</name>
    <dbReference type="NCBI Taxonomy" id="2527986"/>
    <lineage>
        <taxon>Bacteria</taxon>
        <taxon>Pseudomonadati</taxon>
        <taxon>Planctomycetota</taxon>
        <taxon>Planctomycetia</taxon>
        <taxon>Pirellulales</taxon>
        <taxon>Pirellulaceae</taxon>
        <taxon>Novipirellula</taxon>
    </lineage>
</organism>
<dbReference type="GO" id="GO:0006352">
    <property type="term" value="P:DNA-templated transcription initiation"/>
    <property type="evidence" value="ECO:0007669"/>
    <property type="project" value="InterPro"/>
</dbReference>
<evidence type="ECO:0000256" key="5">
    <source>
        <dbReference type="ARBA" id="ARBA00023163"/>
    </source>
</evidence>
<dbReference type="NCBIfam" id="TIGR02989">
    <property type="entry name" value="Sig-70_gvs1"/>
    <property type="match status" value="1"/>
</dbReference>
<comment type="caution">
    <text evidence="8">The sequence shown here is derived from an EMBL/GenBank/DDBJ whole genome shotgun (WGS) entry which is preliminary data.</text>
</comment>
<dbReference type="InterPro" id="IPR036388">
    <property type="entry name" value="WH-like_DNA-bd_sf"/>
</dbReference>
<dbReference type="InterPro" id="IPR039425">
    <property type="entry name" value="RNA_pol_sigma-70-like"/>
</dbReference>
<dbReference type="SUPFAM" id="SSF88946">
    <property type="entry name" value="Sigma2 domain of RNA polymerase sigma factors"/>
    <property type="match status" value="1"/>
</dbReference>
<accession>A0A5C5YV69</accession>
<evidence type="ECO:0000256" key="4">
    <source>
        <dbReference type="ARBA" id="ARBA00023125"/>
    </source>
</evidence>
<reference evidence="8 9" key="1">
    <citation type="submission" date="2019-02" db="EMBL/GenBank/DDBJ databases">
        <title>Deep-cultivation of Planctomycetes and their phenomic and genomic characterization uncovers novel biology.</title>
        <authorList>
            <person name="Wiegand S."/>
            <person name="Jogler M."/>
            <person name="Boedeker C."/>
            <person name="Pinto D."/>
            <person name="Vollmers J."/>
            <person name="Rivas-Marin E."/>
            <person name="Kohn T."/>
            <person name="Peeters S.H."/>
            <person name="Heuer A."/>
            <person name="Rast P."/>
            <person name="Oberbeckmann S."/>
            <person name="Bunk B."/>
            <person name="Jeske O."/>
            <person name="Meyerdierks A."/>
            <person name="Storesund J.E."/>
            <person name="Kallscheuer N."/>
            <person name="Luecker S."/>
            <person name="Lage O.M."/>
            <person name="Pohl T."/>
            <person name="Merkel B.J."/>
            <person name="Hornburger P."/>
            <person name="Mueller R.-W."/>
            <person name="Bruemmer F."/>
            <person name="Labrenz M."/>
            <person name="Spormann A.M."/>
            <person name="Op Den Camp H."/>
            <person name="Overmann J."/>
            <person name="Amann R."/>
            <person name="Jetten M.S.M."/>
            <person name="Mascher T."/>
            <person name="Medema M.H."/>
            <person name="Devos D.P."/>
            <person name="Kaster A.-K."/>
            <person name="Ovreas L."/>
            <person name="Rohde M."/>
            <person name="Galperin M.Y."/>
            <person name="Jogler C."/>
        </authorList>
    </citation>
    <scope>NUCLEOTIDE SEQUENCE [LARGE SCALE GENOMIC DNA]</scope>
    <source>
        <strain evidence="8 9">CA13</strain>
    </source>
</reference>
<evidence type="ECO:0000313" key="8">
    <source>
        <dbReference type="EMBL" id="TWT78908.1"/>
    </source>
</evidence>
<evidence type="ECO:0000313" key="9">
    <source>
        <dbReference type="Proteomes" id="UP000315010"/>
    </source>
</evidence>
<dbReference type="Proteomes" id="UP000315010">
    <property type="component" value="Unassembled WGS sequence"/>
</dbReference>
<dbReference type="InterPro" id="IPR013324">
    <property type="entry name" value="RNA_pol_sigma_r3/r4-like"/>
</dbReference>
<evidence type="ECO:0000259" key="7">
    <source>
        <dbReference type="Pfam" id="PF04545"/>
    </source>
</evidence>
<dbReference type="InterPro" id="IPR014331">
    <property type="entry name" value="RNA_pol_sigma70_ECF_RHOBA"/>
</dbReference>
<name>A0A5C5YV69_9BACT</name>
<dbReference type="InterPro" id="IPR014284">
    <property type="entry name" value="RNA_pol_sigma-70_dom"/>
</dbReference>
<keyword evidence="5" id="KW-0804">Transcription</keyword>
<keyword evidence="4" id="KW-0238">DNA-binding</keyword>
<dbReference type="OrthoDB" id="6383365at2"/>
<dbReference type="GO" id="GO:0016987">
    <property type="term" value="F:sigma factor activity"/>
    <property type="evidence" value="ECO:0007669"/>
    <property type="project" value="UniProtKB-KW"/>
</dbReference>
<dbReference type="PANTHER" id="PTHR43133:SF51">
    <property type="entry name" value="RNA POLYMERASE SIGMA FACTOR"/>
    <property type="match status" value="1"/>
</dbReference>
<dbReference type="CDD" id="cd06171">
    <property type="entry name" value="Sigma70_r4"/>
    <property type="match status" value="1"/>
</dbReference>
<keyword evidence="3" id="KW-0731">Sigma factor</keyword>
<dbReference type="EMBL" id="SJPJ01000001">
    <property type="protein sequence ID" value="TWT78908.1"/>
    <property type="molecule type" value="Genomic_DNA"/>
</dbReference>
<dbReference type="RefSeq" id="WP_146394064.1">
    <property type="nucleotide sequence ID" value="NZ_SJPJ01000001.1"/>
</dbReference>
<gene>
    <name evidence="8" type="primary">sigL_2</name>
    <name evidence="8" type="ORF">CA13_03050</name>
</gene>
<evidence type="ECO:0000256" key="3">
    <source>
        <dbReference type="ARBA" id="ARBA00023082"/>
    </source>
</evidence>
<dbReference type="PANTHER" id="PTHR43133">
    <property type="entry name" value="RNA POLYMERASE ECF-TYPE SIGMA FACTO"/>
    <property type="match status" value="1"/>
</dbReference>
<feature type="domain" description="RNA polymerase sigma-70 region 4" evidence="7">
    <location>
        <begin position="110"/>
        <end position="157"/>
    </location>
</feature>
<proteinExistence type="inferred from homology"/>
<evidence type="ECO:0000259" key="6">
    <source>
        <dbReference type="Pfam" id="PF04542"/>
    </source>
</evidence>
<evidence type="ECO:0000256" key="2">
    <source>
        <dbReference type="ARBA" id="ARBA00023015"/>
    </source>
</evidence>
<dbReference type="Pfam" id="PF04542">
    <property type="entry name" value="Sigma70_r2"/>
    <property type="match status" value="1"/>
</dbReference>
<keyword evidence="9" id="KW-1185">Reference proteome</keyword>
<sequence>MRTPEFMQLLTSNQSRLYAYILSLVFDSDQADDVLQKTNIVLWEKEEQFELGSNFIAWSFRIAYFQVLAQRKQKQRERMVFDDDLIGQLAQVASQCDDTFEHRQKLMRRCLEKLNDRQREYINRRYSCGATVAKIADEMGNSVGAVKQILFRARVSLIQCVNAIEASQ</sequence>
<dbReference type="GO" id="GO:0003677">
    <property type="term" value="F:DNA binding"/>
    <property type="evidence" value="ECO:0007669"/>
    <property type="project" value="UniProtKB-KW"/>
</dbReference>
<dbReference type="InterPro" id="IPR013325">
    <property type="entry name" value="RNA_pol_sigma_r2"/>
</dbReference>
<dbReference type="NCBIfam" id="TIGR02937">
    <property type="entry name" value="sigma70-ECF"/>
    <property type="match status" value="1"/>
</dbReference>
<dbReference type="InterPro" id="IPR007630">
    <property type="entry name" value="RNA_pol_sigma70_r4"/>
</dbReference>
<dbReference type="Gene3D" id="1.10.10.10">
    <property type="entry name" value="Winged helix-like DNA-binding domain superfamily/Winged helix DNA-binding domain"/>
    <property type="match status" value="1"/>
</dbReference>